<dbReference type="SUPFAM" id="SSF53756">
    <property type="entry name" value="UDP-Glycosyltransferase/glycogen phosphorylase"/>
    <property type="match status" value="1"/>
</dbReference>
<proteinExistence type="predicted"/>
<dbReference type="RefSeq" id="WP_091539919.1">
    <property type="nucleotide sequence ID" value="NZ_FONY01000004.1"/>
</dbReference>
<dbReference type="STRING" id="1003.SAMN04488541_100463"/>
<gene>
    <name evidence="1" type="ORF">SAMN04488541_100463</name>
</gene>
<dbReference type="OrthoDB" id="1220440at2"/>
<name>A0A1I2C3S3_9BACT</name>
<accession>A0A1I2C3S3</accession>
<dbReference type="Proteomes" id="UP000199513">
    <property type="component" value="Unassembled WGS sequence"/>
</dbReference>
<dbReference type="Gene3D" id="3.40.50.2000">
    <property type="entry name" value="Glycogen Phosphorylase B"/>
    <property type="match status" value="2"/>
</dbReference>
<dbReference type="EMBL" id="FONY01000004">
    <property type="protein sequence ID" value="SFE62792.1"/>
    <property type="molecule type" value="Genomic_DNA"/>
</dbReference>
<evidence type="ECO:0000313" key="1">
    <source>
        <dbReference type="EMBL" id="SFE62792.1"/>
    </source>
</evidence>
<keyword evidence="2" id="KW-1185">Reference proteome</keyword>
<protein>
    <submittedName>
        <fullName evidence="1">Uncharacterized protein</fullName>
    </submittedName>
</protein>
<organism evidence="1 2">
    <name type="scientific">Thermoflexibacter ruber</name>
    <dbReference type="NCBI Taxonomy" id="1003"/>
    <lineage>
        <taxon>Bacteria</taxon>
        <taxon>Pseudomonadati</taxon>
        <taxon>Bacteroidota</taxon>
        <taxon>Cytophagia</taxon>
        <taxon>Cytophagales</taxon>
        <taxon>Thermoflexibacteraceae</taxon>
        <taxon>Thermoflexibacter</taxon>
    </lineage>
</organism>
<reference evidence="1 2" key="1">
    <citation type="submission" date="2016-10" db="EMBL/GenBank/DDBJ databases">
        <authorList>
            <person name="de Groot N.N."/>
        </authorList>
    </citation>
    <scope>NUCLEOTIDE SEQUENCE [LARGE SCALE GENOMIC DNA]</scope>
    <source>
        <strain>GEY</strain>
        <strain evidence="2">DSM 9560</strain>
    </source>
</reference>
<evidence type="ECO:0000313" key="2">
    <source>
        <dbReference type="Proteomes" id="UP000199513"/>
    </source>
</evidence>
<sequence>MKKHVLVTTFWSFKDALVQTYTLPYLRIMHQHLPKGSTIYLLTIEQERYQIQAEELAKIEADLKKYNIVSLRFNYYSYGFRSLLNWVWIVFRLFFLIWSKNIRYIHSFCTTSGMSGYLLSILTGRTYLIDSYEPHAEASVENGDWKRSSFRFRLLFFLEKLESKRAKYIISATEGMRKYALEKYNATFKNFYVKPACVDLALFSFKNRKNPSLIKEFGYEGKIVCVYAGKFGGIYLDKEIFEFFKVADTFWGEKFRLLVLTSHQPKEIEMRCKAVDIDFSKVHVRFVNHSQIPDYMGLADFGVTPVKPIPTKRYCTPVKDGEYWALGLPIVITRDISDDSEIVEKYKIGSVMYEFTASEYLRNVQEIDVLLQNHTTEELYYKVRQVAEQYRSFEIAEKIYKEIYGN</sequence>
<dbReference type="AlphaFoldDB" id="A0A1I2C3S3"/>